<evidence type="ECO:0000256" key="1">
    <source>
        <dbReference type="ARBA" id="ARBA00023125"/>
    </source>
</evidence>
<dbReference type="Proteomes" id="UP000327013">
    <property type="component" value="Unassembled WGS sequence"/>
</dbReference>
<feature type="region of interest" description="Disordered" evidence="4">
    <location>
        <begin position="391"/>
        <end position="472"/>
    </location>
</feature>
<dbReference type="CDD" id="cd11660">
    <property type="entry name" value="SANT_TRF"/>
    <property type="match status" value="1"/>
</dbReference>
<feature type="region of interest" description="Disordered" evidence="4">
    <location>
        <begin position="62"/>
        <end position="100"/>
    </location>
</feature>
<dbReference type="PANTHER" id="PTHR47807">
    <property type="entry name" value="PROTEIN TBF1"/>
    <property type="match status" value="1"/>
</dbReference>
<feature type="compositionally biased region" description="Low complexity" evidence="4">
    <location>
        <begin position="639"/>
        <end position="654"/>
    </location>
</feature>
<evidence type="ECO:0000256" key="2">
    <source>
        <dbReference type="ARBA" id="ARBA00023242"/>
    </source>
</evidence>
<protein>
    <recommendedName>
        <fullName evidence="5">Myb-like domain-containing protein</fullName>
    </recommendedName>
</protein>
<dbReference type="SUPFAM" id="SSF46689">
    <property type="entry name" value="Homeodomain-like"/>
    <property type="match status" value="1"/>
</dbReference>
<dbReference type="PROSITE" id="PS50090">
    <property type="entry name" value="MYB_LIKE"/>
    <property type="match status" value="1"/>
</dbReference>
<dbReference type="SMART" id="SM00717">
    <property type="entry name" value="SANT"/>
    <property type="match status" value="1"/>
</dbReference>
<dbReference type="InterPro" id="IPR001005">
    <property type="entry name" value="SANT/Myb"/>
</dbReference>
<accession>A0A5N6KS86</accession>
<feature type="compositionally biased region" description="Basic and acidic residues" evidence="4">
    <location>
        <begin position="391"/>
        <end position="404"/>
    </location>
</feature>
<feature type="compositionally biased region" description="Basic residues" evidence="4">
    <location>
        <begin position="21"/>
        <end position="35"/>
    </location>
</feature>
<dbReference type="GO" id="GO:0003691">
    <property type="term" value="F:double-stranded telomeric DNA binding"/>
    <property type="evidence" value="ECO:0007669"/>
    <property type="project" value="TreeGrafter"/>
</dbReference>
<dbReference type="GO" id="GO:0010833">
    <property type="term" value="P:telomere maintenance via telomere lengthening"/>
    <property type="evidence" value="ECO:0007669"/>
    <property type="project" value="TreeGrafter"/>
</dbReference>
<evidence type="ECO:0000313" key="6">
    <source>
        <dbReference type="EMBL" id="KAB8342827.1"/>
    </source>
</evidence>
<organism evidence="6 7">
    <name type="scientific">Carpinus fangiana</name>
    <dbReference type="NCBI Taxonomy" id="176857"/>
    <lineage>
        <taxon>Eukaryota</taxon>
        <taxon>Viridiplantae</taxon>
        <taxon>Streptophyta</taxon>
        <taxon>Embryophyta</taxon>
        <taxon>Tracheophyta</taxon>
        <taxon>Spermatophyta</taxon>
        <taxon>Magnoliopsida</taxon>
        <taxon>eudicotyledons</taxon>
        <taxon>Gunneridae</taxon>
        <taxon>Pentapetalae</taxon>
        <taxon>rosids</taxon>
        <taxon>fabids</taxon>
        <taxon>Fagales</taxon>
        <taxon>Betulaceae</taxon>
        <taxon>Carpinus</taxon>
    </lineage>
</organism>
<dbReference type="FunFam" id="1.10.10.60:FF:000137">
    <property type="entry name" value="MYB DNA binding protein"/>
    <property type="match status" value="1"/>
</dbReference>
<name>A0A5N6KS86_9ROSI</name>
<keyword evidence="2" id="KW-0539">Nucleus</keyword>
<evidence type="ECO:0000256" key="4">
    <source>
        <dbReference type="SAM" id="MobiDB-lite"/>
    </source>
</evidence>
<evidence type="ECO:0000313" key="7">
    <source>
        <dbReference type="Proteomes" id="UP000327013"/>
    </source>
</evidence>
<keyword evidence="7" id="KW-1185">Reference proteome</keyword>
<feature type="compositionally biased region" description="Basic and acidic residues" evidence="4">
    <location>
        <begin position="91"/>
        <end position="100"/>
    </location>
</feature>
<feature type="compositionally biased region" description="Polar residues" evidence="4">
    <location>
        <begin position="405"/>
        <end position="416"/>
    </location>
</feature>
<feature type="region of interest" description="Disordered" evidence="4">
    <location>
        <begin position="1"/>
        <end position="43"/>
    </location>
</feature>
<dbReference type="OrthoDB" id="3366990at2759"/>
<dbReference type="Pfam" id="PF00249">
    <property type="entry name" value="Myb_DNA-binding"/>
    <property type="match status" value="1"/>
</dbReference>
<keyword evidence="3" id="KW-0131">Cell cycle</keyword>
<dbReference type="Gene3D" id="1.10.10.60">
    <property type="entry name" value="Homeodomain-like"/>
    <property type="match status" value="1"/>
</dbReference>
<gene>
    <name evidence="6" type="ORF">FH972_022425</name>
</gene>
<comment type="caution">
    <text evidence="6">The sequence shown here is derived from an EMBL/GenBank/DDBJ whole genome shotgun (WGS) entry which is preliminary data.</text>
</comment>
<evidence type="ECO:0000259" key="5">
    <source>
        <dbReference type="PROSITE" id="PS50090"/>
    </source>
</evidence>
<dbReference type="EMBL" id="VIBQ01000012">
    <property type="protein sequence ID" value="KAB8342827.1"/>
    <property type="molecule type" value="Genomic_DNA"/>
</dbReference>
<evidence type="ECO:0000256" key="3">
    <source>
        <dbReference type="ARBA" id="ARBA00023306"/>
    </source>
</evidence>
<keyword evidence="1" id="KW-0238">DNA-binding</keyword>
<sequence length="666" mass="73735">MTDDGSGKRSWPVNATERHQSPSKKQKKDHVHGFHHSTDTGDQYDRFDSIIAHDGVLQSTEQPLMNSRSSSGLLQSQAHTHGYSLQTSTRRTTDGFRTDPRTFANSRLLPLLLQMATTLLDYVVHSSPEQLVTMSGTGPEGAPQRQEYMFLLGPFRNVRDRFRSSGTYFIDPTSVTTMSSRLGDPTPHESVNIINTASAVVELLNPSYQAMIDLQARLPDIFKPFSRFIQADRMELIAGLLTQVHITRQQESRTRPELVREDPFSQDLERRFSNGILGEDNDSLRNEFWLKCRTIRQQLLNSTLADLMFSDCRLRFLRSLHKYLGETVNLAAQEFTEHHVVLDSVREQTGQSDLPMDEYTQNVETGNEDGDDDAPFELDIMEQVRIAARQAREEMDSHNHDRSSQRLQVNKTQAEGSNNQASSASSQPQPAASGNVAPSAGTARPSPQPTTRTSGPVPIPSSSPPIAVNLPPQLLNLSSDTATADLYKKARLEDVMTEREKYDRANASAGQRKPWSEAEELALMQGLDKVQGPHWARILAMFGPNGSVSEVLKDRSQVQCKDKARNLKLYFLKRGDEVPAGLQLVTGELKTRAPGRVVKNEMHEQLQHSASEDKATQDAISVLTGGTRSADAEIMPMQGMRGRSSSSGTLGGTSPAHGAVAVEPLA</sequence>
<feature type="compositionally biased region" description="Low complexity" evidence="4">
    <location>
        <begin position="417"/>
        <end position="433"/>
    </location>
</feature>
<reference evidence="6 7" key="1">
    <citation type="submission" date="2019-06" db="EMBL/GenBank/DDBJ databases">
        <title>A chromosomal-level reference genome of Carpinus fangiana (Coryloideae, Betulaceae).</title>
        <authorList>
            <person name="Yang X."/>
            <person name="Wang Z."/>
            <person name="Zhang L."/>
            <person name="Hao G."/>
            <person name="Liu J."/>
            <person name="Yang Y."/>
        </authorList>
    </citation>
    <scope>NUCLEOTIDE SEQUENCE [LARGE SCALE GENOMIC DNA]</scope>
    <source>
        <strain evidence="6">Cfa_2016G</strain>
        <tissue evidence="6">Leaf</tissue>
    </source>
</reference>
<feature type="region of interest" description="Disordered" evidence="4">
    <location>
        <begin position="639"/>
        <end position="666"/>
    </location>
</feature>
<dbReference type="PANTHER" id="PTHR47807:SF1">
    <property type="entry name" value="PROTEIN TBF1"/>
    <property type="match status" value="1"/>
</dbReference>
<proteinExistence type="predicted"/>
<feature type="domain" description="Myb-like" evidence="5">
    <location>
        <begin position="507"/>
        <end position="568"/>
    </location>
</feature>
<dbReference type="AlphaFoldDB" id="A0A5N6KS86"/>
<feature type="compositionally biased region" description="Polar residues" evidence="4">
    <location>
        <begin position="62"/>
        <end position="90"/>
    </location>
</feature>
<dbReference type="InterPro" id="IPR009057">
    <property type="entry name" value="Homeodomain-like_sf"/>
</dbReference>
<dbReference type="InterPro" id="IPR052833">
    <property type="entry name" value="Telomeric_DNA-bd_trans-reg"/>
</dbReference>